<name>A0A3B0N4F4_THEAN</name>
<dbReference type="EMBL" id="UIVT01000003">
    <property type="protein sequence ID" value="SVP93423.1"/>
    <property type="molecule type" value="Genomic_DNA"/>
</dbReference>
<keyword evidence="1" id="KW-0812">Transmembrane</keyword>
<evidence type="ECO:0000313" key="2">
    <source>
        <dbReference type="EMBL" id="SVP92619.1"/>
    </source>
</evidence>
<feature type="transmembrane region" description="Helical" evidence="1">
    <location>
        <begin position="12"/>
        <end position="32"/>
    </location>
</feature>
<protein>
    <submittedName>
        <fullName evidence="2">Uncharacterized protein</fullName>
    </submittedName>
</protein>
<dbReference type="EMBL" id="UIVS01000003">
    <property type="protein sequence ID" value="SVP92619.1"/>
    <property type="molecule type" value="Genomic_DNA"/>
</dbReference>
<evidence type="ECO:0000313" key="3">
    <source>
        <dbReference type="EMBL" id="SVP93423.1"/>
    </source>
</evidence>
<gene>
    <name evidence="3" type="ORF">TAT_000241600</name>
    <name evidence="2" type="ORF">TAV_000241700</name>
</gene>
<organism evidence="2">
    <name type="scientific">Theileria annulata</name>
    <dbReference type="NCBI Taxonomy" id="5874"/>
    <lineage>
        <taxon>Eukaryota</taxon>
        <taxon>Sar</taxon>
        <taxon>Alveolata</taxon>
        <taxon>Apicomplexa</taxon>
        <taxon>Aconoidasida</taxon>
        <taxon>Piroplasmida</taxon>
        <taxon>Theileriidae</taxon>
        <taxon>Theileria</taxon>
    </lineage>
</organism>
<proteinExistence type="predicted"/>
<dbReference type="VEuPathDB" id="PiroplasmaDB:TA03695"/>
<keyword evidence="1" id="KW-1133">Transmembrane helix</keyword>
<sequence length="270" mass="30601">MRKMNMDGLNECAYAIGLQGVVTVASMAFFLYKLKSKKCNCELKSEKYFSPLNSYSQTFENNDTKGFKTVTNRVKLPKIKVKTFKQSGSRSIISSIKMILEDSPTLVSKDLMKIISDLMKENQFTSEQCISALSYEFVGIYGSEKVQQADVELLSTIFSESINHKYKGYVEFLILVKKIEKSVLKAYEPKVTLLSLFLITSNEMDEIDGKELIKLIKKNGLEIKRILSMMTVISISKGSITISEEDIEEGINTIKSAIVRRSSRIRKTNK</sequence>
<evidence type="ECO:0000256" key="1">
    <source>
        <dbReference type="SAM" id="Phobius"/>
    </source>
</evidence>
<keyword evidence="1" id="KW-0472">Membrane</keyword>
<dbReference type="AlphaFoldDB" id="A0A3B0N4F4"/>
<accession>A0A3B0N4F4</accession>
<reference evidence="2" key="1">
    <citation type="submission" date="2018-07" db="EMBL/GenBank/DDBJ databases">
        <authorList>
            <person name="Quirk P.G."/>
            <person name="Krulwich T.A."/>
        </authorList>
    </citation>
    <scope>NUCLEOTIDE SEQUENCE</scope>
    <source>
        <strain evidence="2">Anand</strain>
    </source>
</reference>